<feature type="compositionally biased region" description="Polar residues" evidence="2">
    <location>
        <begin position="14"/>
        <end position="28"/>
    </location>
</feature>
<keyword evidence="1" id="KW-0175">Coiled coil</keyword>
<gene>
    <name evidence="3" type="ORF">CYLTODRAFT_451290</name>
</gene>
<evidence type="ECO:0000313" key="4">
    <source>
        <dbReference type="Proteomes" id="UP000054007"/>
    </source>
</evidence>
<dbReference type="AlphaFoldDB" id="A0A0D7BK55"/>
<organism evidence="3 4">
    <name type="scientific">Cylindrobasidium torrendii FP15055 ss-10</name>
    <dbReference type="NCBI Taxonomy" id="1314674"/>
    <lineage>
        <taxon>Eukaryota</taxon>
        <taxon>Fungi</taxon>
        <taxon>Dikarya</taxon>
        <taxon>Basidiomycota</taxon>
        <taxon>Agaricomycotina</taxon>
        <taxon>Agaricomycetes</taxon>
        <taxon>Agaricomycetidae</taxon>
        <taxon>Agaricales</taxon>
        <taxon>Marasmiineae</taxon>
        <taxon>Physalacriaceae</taxon>
        <taxon>Cylindrobasidium</taxon>
    </lineage>
</organism>
<protein>
    <submittedName>
        <fullName evidence="3">Uncharacterized protein</fullName>
    </submittedName>
</protein>
<evidence type="ECO:0000256" key="2">
    <source>
        <dbReference type="SAM" id="MobiDB-lite"/>
    </source>
</evidence>
<sequence length="226" mass="25057">MVCLERMDWESDTEMSGSGTSREWNSPSEVGQIEYPPLIVNLGRTGIPEVQRILLEALDEKDTERAISVRKELALVLPEVADGLDSEGAASVGRMDTLAKQFRDALRVKKPAEEDVDKGEVEAPTFEGIIDLSALQALAGELEDASREVLSSANEELAMMELLMEKTERMVEKQHETHQCPSPLEEGEIDPEGAFAGRLASGDTEMLEMWDTMHQKLWGKVANENQ</sequence>
<feature type="coiled-coil region" evidence="1">
    <location>
        <begin position="135"/>
        <end position="170"/>
    </location>
</feature>
<name>A0A0D7BK55_9AGAR</name>
<evidence type="ECO:0000313" key="3">
    <source>
        <dbReference type="EMBL" id="KIY70918.1"/>
    </source>
</evidence>
<feature type="region of interest" description="Disordered" evidence="2">
    <location>
        <begin position="1"/>
        <end position="28"/>
    </location>
</feature>
<dbReference type="Proteomes" id="UP000054007">
    <property type="component" value="Unassembled WGS sequence"/>
</dbReference>
<reference evidence="3 4" key="1">
    <citation type="journal article" date="2015" name="Fungal Genet. Biol.">
        <title>Evolution of novel wood decay mechanisms in Agaricales revealed by the genome sequences of Fistulina hepatica and Cylindrobasidium torrendii.</title>
        <authorList>
            <person name="Floudas D."/>
            <person name="Held B.W."/>
            <person name="Riley R."/>
            <person name="Nagy L.G."/>
            <person name="Koehler G."/>
            <person name="Ransdell A.S."/>
            <person name="Younus H."/>
            <person name="Chow J."/>
            <person name="Chiniquy J."/>
            <person name="Lipzen A."/>
            <person name="Tritt A."/>
            <person name="Sun H."/>
            <person name="Haridas S."/>
            <person name="LaButti K."/>
            <person name="Ohm R.A."/>
            <person name="Kues U."/>
            <person name="Blanchette R.A."/>
            <person name="Grigoriev I.V."/>
            <person name="Minto R.E."/>
            <person name="Hibbett D.S."/>
        </authorList>
    </citation>
    <scope>NUCLEOTIDE SEQUENCE [LARGE SCALE GENOMIC DNA]</scope>
    <source>
        <strain evidence="3 4">FP15055 ss-10</strain>
    </source>
</reference>
<keyword evidence="4" id="KW-1185">Reference proteome</keyword>
<dbReference type="EMBL" id="KN880461">
    <property type="protein sequence ID" value="KIY70918.1"/>
    <property type="molecule type" value="Genomic_DNA"/>
</dbReference>
<accession>A0A0D7BK55</accession>
<evidence type="ECO:0000256" key="1">
    <source>
        <dbReference type="SAM" id="Coils"/>
    </source>
</evidence>
<proteinExistence type="predicted"/>